<keyword evidence="2 7" id="KW-0812">Transmembrane</keyword>
<feature type="transmembrane region" description="Helical" evidence="7">
    <location>
        <begin position="76"/>
        <end position="96"/>
    </location>
</feature>
<keyword evidence="5 7" id="KW-0472">Membrane</keyword>
<evidence type="ECO:0000256" key="7">
    <source>
        <dbReference type="SAM" id="Phobius"/>
    </source>
</evidence>
<keyword evidence="3" id="KW-0547">Nucleotide-binding</keyword>
<dbReference type="SUPFAM" id="SSF55073">
    <property type="entry name" value="Nucleotide cyclase"/>
    <property type="match status" value="1"/>
</dbReference>
<dbReference type="PANTHER" id="PTHR11920">
    <property type="entry name" value="GUANYLYL CYCLASE"/>
    <property type="match status" value="1"/>
</dbReference>
<dbReference type="EMBL" id="BMZF01000014">
    <property type="protein sequence ID" value="GHA62478.1"/>
    <property type="molecule type" value="Genomic_DNA"/>
</dbReference>
<accession>A0ABQ3D8N7</accession>
<reference evidence="10" key="1">
    <citation type="journal article" date="2019" name="Int. J. Syst. Evol. Microbiol.">
        <title>The Global Catalogue of Microorganisms (GCM) 10K type strain sequencing project: providing services to taxonomists for standard genome sequencing and annotation.</title>
        <authorList>
            <consortium name="The Broad Institute Genomics Platform"/>
            <consortium name="The Broad Institute Genome Sequencing Center for Infectious Disease"/>
            <person name="Wu L."/>
            <person name="Ma J."/>
        </authorList>
    </citation>
    <scope>NUCLEOTIDE SEQUENCE [LARGE SCALE GENOMIC DNA]</scope>
    <source>
        <strain evidence="10">KCTC 32465</strain>
    </source>
</reference>
<evidence type="ECO:0000313" key="10">
    <source>
        <dbReference type="Proteomes" id="UP000634455"/>
    </source>
</evidence>
<dbReference type="Pfam" id="PF00211">
    <property type="entry name" value="Guanylate_cyc"/>
    <property type="match status" value="1"/>
</dbReference>
<evidence type="ECO:0000259" key="8">
    <source>
        <dbReference type="PROSITE" id="PS50125"/>
    </source>
</evidence>
<feature type="transmembrane region" description="Helical" evidence="7">
    <location>
        <begin position="198"/>
        <end position="222"/>
    </location>
</feature>
<dbReference type="RefSeq" id="WP_189641544.1">
    <property type="nucleotide sequence ID" value="NZ_BMZF01000014.1"/>
</dbReference>
<proteinExistence type="predicted"/>
<evidence type="ECO:0000256" key="4">
    <source>
        <dbReference type="ARBA" id="ARBA00022989"/>
    </source>
</evidence>
<dbReference type="PANTHER" id="PTHR11920:SF335">
    <property type="entry name" value="GUANYLATE CYCLASE"/>
    <property type="match status" value="1"/>
</dbReference>
<evidence type="ECO:0000256" key="5">
    <source>
        <dbReference type="ARBA" id="ARBA00023136"/>
    </source>
</evidence>
<dbReference type="InterPro" id="IPR050401">
    <property type="entry name" value="Cyclic_nucleotide_synthase"/>
</dbReference>
<evidence type="ECO:0000256" key="1">
    <source>
        <dbReference type="ARBA" id="ARBA00004370"/>
    </source>
</evidence>
<keyword evidence="4 7" id="KW-1133">Transmembrane helix</keyword>
<organism evidence="9 10">
    <name type="scientific">Paramylibacter ulvae</name>
    <dbReference type="NCBI Taxonomy" id="1651968"/>
    <lineage>
        <taxon>Bacteria</taxon>
        <taxon>Pseudomonadati</taxon>
        <taxon>Pseudomonadota</taxon>
        <taxon>Alphaproteobacteria</taxon>
        <taxon>Rhodobacterales</taxon>
        <taxon>Paracoccaceae</taxon>
        <taxon>Paramylibacter</taxon>
    </lineage>
</organism>
<evidence type="ECO:0000313" key="9">
    <source>
        <dbReference type="EMBL" id="GHA62478.1"/>
    </source>
</evidence>
<dbReference type="SMART" id="SM00044">
    <property type="entry name" value="CYCc"/>
    <property type="match status" value="1"/>
</dbReference>
<name>A0ABQ3D8N7_9RHOB</name>
<dbReference type="CDD" id="cd07302">
    <property type="entry name" value="CHD"/>
    <property type="match status" value="1"/>
</dbReference>
<feature type="transmembrane region" description="Helical" evidence="7">
    <location>
        <begin position="53"/>
        <end position="70"/>
    </location>
</feature>
<evidence type="ECO:0000256" key="3">
    <source>
        <dbReference type="ARBA" id="ARBA00022741"/>
    </source>
</evidence>
<keyword evidence="10" id="KW-1185">Reference proteome</keyword>
<protein>
    <submittedName>
        <fullName evidence="9">Adenylate cyclase</fullName>
    </submittedName>
</protein>
<dbReference type="PROSITE" id="PS50125">
    <property type="entry name" value="GUANYLATE_CYCLASE_2"/>
    <property type="match status" value="1"/>
</dbReference>
<keyword evidence="6" id="KW-0456">Lyase</keyword>
<feature type="domain" description="Guanylate cyclase" evidence="8">
    <location>
        <begin position="277"/>
        <end position="404"/>
    </location>
</feature>
<comment type="caution">
    <text evidence="9">The sequence shown here is derived from an EMBL/GenBank/DDBJ whole genome shotgun (WGS) entry which is preliminary data.</text>
</comment>
<dbReference type="InterPro" id="IPR029787">
    <property type="entry name" value="Nucleotide_cyclase"/>
</dbReference>
<dbReference type="Proteomes" id="UP000634455">
    <property type="component" value="Unassembled WGS sequence"/>
</dbReference>
<evidence type="ECO:0000256" key="6">
    <source>
        <dbReference type="ARBA" id="ARBA00023239"/>
    </source>
</evidence>
<dbReference type="Gene3D" id="3.30.70.1230">
    <property type="entry name" value="Nucleotide cyclase"/>
    <property type="match status" value="1"/>
</dbReference>
<feature type="transmembrane region" description="Helical" evidence="7">
    <location>
        <begin position="151"/>
        <end position="171"/>
    </location>
</feature>
<gene>
    <name evidence="9" type="primary">cya</name>
    <name evidence="9" type="ORF">GCM10008927_29840</name>
</gene>
<comment type="subcellular location">
    <subcellularLocation>
        <location evidence="1">Membrane</location>
    </subcellularLocation>
</comment>
<evidence type="ECO:0000256" key="2">
    <source>
        <dbReference type="ARBA" id="ARBA00022692"/>
    </source>
</evidence>
<dbReference type="InterPro" id="IPR001054">
    <property type="entry name" value="A/G_cyclase"/>
</dbReference>
<feature type="transmembrane region" description="Helical" evidence="7">
    <location>
        <begin position="103"/>
        <end position="122"/>
    </location>
</feature>
<sequence length="453" mass="50047">MSKGKQSYQDYFTERPMRASEMDSIAPTVGLAKYLPIGHSETDTPFSKRIKSLFAFVLIAFCIPATIFYFDPGRTPYVHAVDLFIIAISMITLAVLHFTQKAWLAFDVLGTAVAFVMLFSFSVVGNRGADLLVPVFFPLLAITVRGPHKSWMWLVVIVGVEALVYLIAPYLPEFNHPWMITELNPMGSLFHSPQKLPITQGAISVAIVLTVFIYFLVHYAYVEALKAQVLAREQAEQLAVAYSQSDRLLQNILPKSVVERLKENPEQMIADDLPDVVVLFADLVDFTPNASRMPAARLVALLNEVFSKFDDLVDGAGLEKIKTSGDAYMVAGGLNNGGDENLAKIAELALDMRRITQELSYNGQGAMNLRIGIHVGPVTAGVVGRLKFYYDMWGDTVNLASRLQSSAQVGEIQTSKETRARLENVYEFSPAKTKRLKGLGDQQVSTLIGRKAG</sequence>